<protein>
    <submittedName>
        <fullName evidence="2">Aromatase/cyclase</fullName>
    </submittedName>
</protein>
<dbReference type="SUPFAM" id="SSF55961">
    <property type="entry name" value="Bet v1-like"/>
    <property type="match status" value="2"/>
</dbReference>
<evidence type="ECO:0000313" key="2">
    <source>
        <dbReference type="EMBL" id="XDQ23447.1"/>
    </source>
</evidence>
<proteinExistence type="predicted"/>
<dbReference type="AlphaFoldDB" id="A0AB39NZ06"/>
<reference evidence="2" key="1">
    <citation type="submission" date="2024-07" db="EMBL/GenBank/DDBJ databases">
        <authorList>
            <person name="Yu S.T."/>
        </authorList>
    </citation>
    <scope>NUCLEOTIDE SEQUENCE</scope>
    <source>
        <strain evidence="2">R21</strain>
    </source>
</reference>
<dbReference type="Pfam" id="PF03364">
    <property type="entry name" value="Polyketide_cyc"/>
    <property type="match status" value="1"/>
</dbReference>
<sequence>MPETRVHRAVSEVIASAPAGVLYGLIADTTQWPLFFAPCVHVEQLEFDGTRERLRMWATAGGRIVSWVSSRRLDVGRRRVEFTKDLPDAPVESMSGVWTVQPLGDRCRVTLEHTFTVAGEDPADIAYVTEATHANSRSQLDSLAWMAERWTRLDDLTVSFEDSVHVKAPAELIFDFLYRAEDWPVQLPHVHSLDVTEQTAGVQVMRMNSQRADGTAHTTESVRICFPSAGRIVYKQTRTDPLLAAHTGEWSLEPDESGVNLRARHHVMLAEEGIEPLLGAGTGLPQAASHVRERLGRAGLLVLQHATRHAAGAVRVL</sequence>
<dbReference type="RefSeq" id="WP_369229177.1">
    <property type="nucleotide sequence ID" value="NZ_CP163435.1"/>
</dbReference>
<dbReference type="InterPro" id="IPR005031">
    <property type="entry name" value="COQ10_START"/>
</dbReference>
<gene>
    <name evidence="2" type="ORF">AB5J56_01375</name>
</gene>
<dbReference type="Gene3D" id="3.30.530.20">
    <property type="match status" value="2"/>
</dbReference>
<evidence type="ECO:0000259" key="1">
    <source>
        <dbReference type="Pfam" id="PF03364"/>
    </source>
</evidence>
<accession>A0AB39NZ06</accession>
<dbReference type="InterPro" id="IPR019587">
    <property type="entry name" value="Polyketide_cyclase/dehydratase"/>
</dbReference>
<dbReference type="EMBL" id="CP163435">
    <property type="protein sequence ID" value="XDQ23447.1"/>
    <property type="molecule type" value="Genomic_DNA"/>
</dbReference>
<organism evidence="2">
    <name type="scientific">Streptomyces sp. R21</name>
    <dbReference type="NCBI Taxonomy" id="3238627"/>
    <lineage>
        <taxon>Bacteria</taxon>
        <taxon>Bacillati</taxon>
        <taxon>Actinomycetota</taxon>
        <taxon>Actinomycetes</taxon>
        <taxon>Kitasatosporales</taxon>
        <taxon>Streptomycetaceae</taxon>
        <taxon>Streptomyces</taxon>
    </lineage>
</organism>
<dbReference type="Pfam" id="PF10604">
    <property type="entry name" value="Polyketide_cyc2"/>
    <property type="match status" value="1"/>
</dbReference>
<dbReference type="CDD" id="cd08861">
    <property type="entry name" value="OtcD1_ARO-CYC_like"/>
    <property type="match status" value="2"/>
</dbReference>
<name>A0AB39NZ06_9ACTN</name>
<feature type="domain" description="Coenzyme Q-binding protein COQ10 START" evidence="1">
    <location>
        <begin position="16"/>
        <end position="120"/>
    </location>
</feature>
<dbReference type="InterPro" id="IPR023393">
    <property type="entry name" value="START-like_dom_sf"/>
</dbReference>